<organism evidence="3 4">
    <name type="scientific">Hypsibius exemplaris</name>
    <name type="common">Freshwater tardigrade</name>
    <dbReference type="NCBI Taxonomy" id="2072580"/>
    <lineage>
        <taxon>Eukaryota</taxon>
        <taxon>Metazoa</taxon>
        <taxon>Ecdysozoa</taxon>
        <taxon>Tardigrada</taxon>
        <taxon>Eutardigrada</taxon>
        <taxon>Parachela</taxon>
        <taxon>Hypsibioidea</taxon>
        <taxon>Hypsibiidae</taxon>
        <taxon>Hypsibius</taxon>
    </lineage>
</organism>
<feature type="compositionally biased region" description="Basic and acidic residues" evidence="1">
    <location>
        <begin position="237"/>
        <end position="247"/>
    </location>
</feature>
<dbReference type="PANTHER" id="PTHR36694">
    <property type="entry name" value="PASIFLORA 1, ISOFORM A-RELATED"/>
    <property type="match status" value="1"/>
</dbReference>
<evidence type="ECO:0000313" key="3">
    <source>
        <dbReference type="EMBL" id="OQV18447.1"/>
    </source>
</evidence>
<evidence type="ECO:0000256" key="1">
    <source>
        <dbReference type="SAM" id="MobiDB-lite"/>
    </source>
</evidence>
<dbReference type="PANTHER" id="PTHR36694:SF11">
    <property type="entry name" value="LP21121P-RELATED"/>
    <property type="match status" value="1"/>
</dbReference>
<feature type="compositionally biased region" description="Gly residues" evidence="1">
    <location>
        <begin position="199"/>
        <end position="208"/>
    </location>
</feature>
<dbReference type="Pfam" id="PF15860">
    <property type="entry name" value="DUF4728"/>
    <property type="match status" value="1"/>
</dbReference>
<keyword evidence="2" id="KW-0472">Membrane</keyword>
<dbReference type="InterPro" id="IPR031720">
    <property type="entry name" value="DUF4728"/>
</dbReference>
<keyword evidence="4" id="KW-1185">Reference proteome</keyword>
<feature type="transmembrane region" description="Helical" evidence="2">
    <location>
        <begin position="123"/>
        <end position="148"/>
    </location>
</feature>
<accession>A0A1W0WTD4</accession>
<feature type="transmembrane region" description="Helical" evidence="2">
    <location>
        <begin position="87"/>
        <end position="111"/>
    </location>
</feature>
<keyword evidence="2" id="KW-1133">Transmembrane helix</keyword>
<dbReference type="OrthoDB" id="10067585at2759"/>
<feature type="region of interest" description="Disordered" evidence="1">
    <location>
        <begin position="193"/>
        <end position="247"/>
    </location>
</feature>
<protein>
    <submittedName>
        <fullName evidence="3">Uncharacterized protein</fullName>
    </submittedName>
</protein>
<gene>
    <name evidence="3" type="ORF">BV898_07457</name>
</gene>
<keyword evidence="2" id="KW-0812">Transmembrane</keyword>
<feature type="transmembrane region" description="Helical" evidence="2">
    <location>
        <begin position="20"/>
        <end position="39"/>
    </location>
</feature>
<sequence length="283" mass="31263">MVMIQSCCWWNNVIYGSYGSAVYSFLIGGIFTVLVMLDVRPFHFFGTLMTNGPATTMGSYIQIVTGLSLCISACFLMGGVYRRTKQLLIPWIVSMLLFTVVLITGNVNLCLQKYERQDQSGADALVIVVSVVFSLIDIYGGLCVISFYQILSHETGKIATDHGISFILPEKASIRYFKRSTYAHSDSWPIRPDVPISDPGGGSRGGGSSVKSSITDRAAPPTVTIHRESQLQLRSSPKSDQHDPEEHLIQTYTVPHPRVPQILFKSAAAKQVRIQAPDRLQKC</sequence>
<proteinExistence type="predicted"/>
<dbReference type="AlphaFoldDB" id="A0A1W0WTD4"/>
<dbReference type="Proteomes" id="UP000192578">
    <property type="component" value="Unassembled WGS sequence"/>
</dbReference>
<evidence type="ECO:0000313" key="4">
    <source>
        <dbReference type="Proteomes" id="UP000192578"/>
    </source>
</evidence>
<dbReference type="EMBL" id="MTYJ01000049">
    <property type="protein sequence ID" value="OQV18447.1"/>
    <property type="molecule type" value="Genomic_DNA"/>
</dbReference>
<comment type="caution">
    <text evidence="3">The sequence shown here is derived from an EMBL/GenBank/DDBJ whole genome shotgun (WGS) entry which is preliminary data.</text>
</comment>
<evidence type="ECO:0000256" key="2">
    <source>
        <dbReference type="SAM" id="Phobius"/>
    </source>
</evidence>
<feature type="transmembrane region" description="Helical" evidence="2">
    <location>
        <begin position="60"/>
        <end position="81"/>
    </location>
</feature>
<name>A0A1W0WTD4_HYPEX</name>
<reference evidence="4" key="1">
    <citation type="submission" date="2017-01" db="EMBL/GenBank/DDBJ databases">
        <title>Comparative genomics of anhydrobiosis in the tardigrade Hypsibius dujardini.</title>
        <authorList>
            <person name="Yoshida Y."/>
            <person name="Koutsovoulos G."/>
            <person name="Laetsch D."/>
            <person name="Stevens L."/>
            <person name="Kumar S."/>
            <person name="Horikawa D."/>
            <person name="Ishino K."/>
            <person name="Komine S."/>
            <person name="Tomita M."/>
            <person name="Blaxter M."/>
            <person name="Arakawa K."/>
        </authorList>
    </citation>
    <scope>NUCLEOTIDE SEQUENCE [LARGE SCALE GENOMIC DNA]</scope>
    <source>
        <strain evidence="4">Z151</strain>
    </source>
</reference>